<feature type="region of interest" description="Disordered" evidence="15">
    <location>
        <begin position="217"/>
        <end position="237"/>
    </location>
</feature>
<name>A0AAD6LPH0_9ROSI</name>
<dbReference type="EC" id="1.4.1.3" evidence="4"/>
<dbReference type="PANTHER" id="PTHR11606:SF24">
    <property type="entry name" value="NAD-SPECIFIC GLUTAMATE DEHYDROGENASE"/>
    <property type="match status" value="1"/>
</dbReference>
<comment type="similarity">
    <text evidence="2">Belongs to the Mediator complex subunit 31 family.</text>
</comment>
<comment type="similarity">
    <text evidence="3 14">Belongs to the Glu/Leu/Phe/Val dehydrogenases family.</text>
</comment>
<dbReference type="InterPro" id="IPR033524">
    <property type="entry name" value="Glu/Leu/Phe/Val_DH_AS"/>
</dbReference>
<evidence type="ECO:0000256" key="7">
    <source>
        <dbReference type="ARBA" id="ARBA00023027"/>
    </source>
</evidence>
<dbReference type="InterPro" id="IPR036291">
    <property type="entry name" value="NAD(P)-bd_dom_sf"/>
</dbReference>
<evidence type="ECO:0000256" key="10">
    <source>
        <dbReference type="ARBA" id="ARBA00023242"/>
    </source>
</evidence>
<organism evidence="17 18">
    <name type="scientific">Populus alba x Populus x berolinensis</name>
    <dbReference type="NCBI Taxonomy" id="444605"/>
    <lineage>
        <taxon>Eukaryota</taxon>
        <taxon>Viridiplantae</taxon>
        <taxon>Streptophyta</taxon>
        <taxon>Embryophyta</taxon>
        <taxon>Tracheophyta</taxon>
        <taxon>Spermatophyta</taxon>
        <taxon>Magnoliopsida</taxon>
        <taxon>eudicotyledons</taxon>
        <taxon>Gunneridae</taxon>
        <taxon>Pentapetalae</taxon>
        <taxon>rosids</taxon>
        <taxon>fabids</taxon>
        <taxon>Malpighiales</taxon>
        <taxon>Salicaceae</taxon>
        <taxon>Saliceae</taxon>
        <taxon>Populus</taxon>
    </lineage>
</organism>
<dbReference type="SUPFAM" id="SSF51735">
    <property type="entry name" value="NAD(P)-binding Rossmann-fold domains"/>
    <property type="match status" value="1"/>
</dbReference>
<dbReference type="GO" id="GO:0004352">
    <property type="term" value="F:glutamate dehydrogenase (NAD+) activity"/>
    <property type="evidence" value="ECO:0007669"/>
    <property type="project" value="TreeGrafter"/>
</dbReference>
<dbReference type="InterPro" id="IPR038089">
    <property type="entry name" value="Med31_sf"/>
</dbReference>
<feature type="compositionally biased region" description="Acidic residues" evidence="15">
    <location>
        <begin position="21"/>
        <end position="31"/>
    </location>
</feature>
<evidence type="ECO:0000256" key="1">
    <source>
        <dbReference type="ARBA" id="ARBA00004123"/>
    </source>
</evidence>
<evidence type="ECO:0000256" key="13">
    <source>
        <dbReference type="PROSITE-ProRule" id="PRU00176"/>
    </source>
</evidence>
<keyword evidence="18" id="KW-1185">Reference proteome</keyword>
<feature type="region of interest" description="Disordered" evidence="15">
    <location>
        <begin position="1"/>
        <end position="53"/>
    </location>
</feature>
<dbReference type="Pfam" id="PF00208">
    <property type="entry name" value="ELFV_dehydrog"/>
    <property type="match status" value="1"/>
</dbReference>
<keyword evidence="9" id="KW-0804">Transcription</keyword>
<keyword evidence="7" id="KW-0520">NAD</keyword>
<dbReference type="InterPro" id="IPR035979">
    <property type="entry name" value="RBD_domain_sf"/>
</dbReference>
<keyword evidence="10" id="KW-0539">Nucleus</keyword>
<reference evidence="17" key="1">
    <citation type="journal article" date="2023" name="Mol. Ecol. Resour.">
        <title>Chromosome-level genome assembly of a triploid poplar Populus alba 'Berolinensis'.</title>
        <authorList>
            <person name="Chen S."/>
            <person name="Yu Y."/>
            <person name="Wang X."/>
            <person name="Wang S."/>
            <person name="Zhang T."/>
            <person name="Zhou Y."/>
            <person name="He R."/>
            <person name="Meng N."/>
            <person name="Wang Y."/>
            <person name="Liu W."/>
            <person name="Liu Z."/>
            <person name="Liu J."/>
            <person name="Guo Q."/>
            <person name="Huang H."/>
            <person name="Sederoff R.R."/>
            <person name="Wang G."/>
            <person name="Qu G."/>
            <person name="Chen S."/>
        </authorList>
    </citation>
    <scope>NUCLEOTIDE SEQUENCE</scope>
    <source>
        <strain evidence="17">SC-2020</strain>
    </source>
</reference>
<dbReference type="SMART" id="SM00360">
    <property type="entry name" value="RRM"/>
    <property type="match status" value="1"/>
</dbReference>
<gene>
    <name evidence="17" type="ORF">NC653_035262</name>
</gene>
<dbReference type="PRINTS" id="PR00082">
    <property type="entry name" value="GLFDHDRGNASE"/>
</dbReference>
<evidence type="ECO:0000256" key="11">
    <source>
        <dbReference type="ARBA" id="ARBA00047867"/>
    </source>
</evidence>
<dbReference type="AlphaFoldDB" id="A0AAD6LPH0"/>
<evidence type="ECO:0000313" key="18">
    <source>
        <dbReference type="Proteomes" id="UP001164929"/>
    </source>
</evidence>
<evidence type="ECO:0000313" key="17">
    <source>
        <dbReference type="EMBL" id="KAJ6970932.1"/>
    </source>
</evidence>
<feature type="region of interest" description="Disordered" evidence="15">
    <location>
        <begin position="77"/>
        <end position="98"/>
    </location>
</feature>
<dbReference type="PROSITE" id="PS50102">
    <property type="entry name" value="RRM"/>
    <property type="match status" value="1"/>
</dbReference>
<comment type="caution">
    <text evidence="17">The sequence shown here is derived from an EMBL/GenBank/DDBJ whole genome shotgun (WGS) entry which is preliminary data.</text>
</comment>
<dbReference type="PROSITE" id="PS00074">
    <property type="entry name" value="GLFV_DEHYDROGENASE"/>
    <property type="match status" value="1"/>
</dbReference>
<keyword evidence="6" id="KW-0805">Transcription regulation</keyword>
<evidence type="ECO:0000259" key="16">
    <source>
        <dbReference type="PROSITE" id="PS50102"/>
    </source>
</evidence>
<dbReference type="EMBL" id="JAQIZT010000015">
    <property type="protein sequence ID" value="KAJ6970932.1"/>
    <property type="molecule type" value="Genomic_DNA"/>
</dbReference>
<feature type="compositionally biased region" description="Basic and acidic residues" evidence="15">
    <location>
        <begin position="351"/>
        <end position="372"/>
    </location>
</feature>
<proteinExistence type="inferred from homology"/>
<dbReference type="Gene3D" id="1.10.10.1340">
    <property type="entry name" value="Mediator of RNA polymerase II, submodule Med31 (Soh1)"/>
    <property type="match status" value="1"/>
</dbReference>
<dbReference type="GO" id="GO:0003712">
    <property type="term" value="F:transcription coregulator activity"/>
    <property type="evidence" value="ECO:0007669"/>
    <property type="project" value="InterPro"/>
</dbReference>
<dbReference type="InterPro" id="IPR046346">
    <property type="entry name" value="Aminoacid_DH-like_N_sf"/>
</dbReference>
<feature type="domain" description="RRM" evidence="16">
    <location>
        <begin position="100"/>
        <end position="176"/>
    </location>
</feature>
<dbReference type="InterPro" id="IPR000504">
    <property type="entry name" value="RRM_dom"/>
</dbReference>
<evidence type="ECO:0000256" key="9">
    <source>
        <dbReference type="ARBA" id="ARBA00023163"/>
    </source>
</evidence>
<protein>
    <recommendedName>
        <fullName evidence="4">glutamate dehydrogenase [NAD(P)(+)]</fullName>
        <ecNumber evidence="4">1.4.1.3</ecNumber>
    </recommendedName>
</protein>
<evidence type="ECO:0000256" key="3">
    <source>
        <dbReference type="ARBA" id="ARBA00006382"/>
    </source>
</evidence>
<dbReference type="PANTHER" id="PTHR11606">
    <property type="entry name" value="GLUTAMATE DEHYDROGENASE"/>
    <property type="match status" value="1"/>
</dbReference>
<dbReference type="InterPro" id="IPR006095">
    <property type="entry name" value="Glu/Leu/Phe/Val/Trp_DH"/>
</dbReference>
<dbReference type="InterPro" id="IPR006096">
    <property type="entry name" value="Glu/Leu/Phe/Val/Trp_DH_C"/>
</dbReference>
<dbReference type="GO" id="GO:0016592">
    <property type="term" value="C:mediator complex"/>
    <property type="evidence" value="ECO:0007669"/>
    <property type="project" value="InterPro"/>
</dbReference>
<dbReference type="SUPFAM" id="SSF54928">
    <property type="entry name" value="RNA-binding domain, RBD"/>
    <property type="match status" value="1"/>
</dbReference>
<comment type="catalytic activity">
    <reaction evidence="12">
        <text>L-glutamate + NADP(+) + H2O = 2-oxoglutarate + NH4(+) + NADPH + H(+)</text>
        <dbReference type="Rhea" id="RHEA:11612"/>
        <dbReference type="ChEBI" id="CHEBI:15377"/>
        <dbReference type="ChEBI" id="CHEBI:15378"/>
        <dbReference type="ChEBI" id="CHEBI:16810"/>
        <dbReference type="ChEBI" id="CHEBI:28938"/>
        <dbReference type="ChEBI" id="CHEBI:29985"/>
        <dbReference type="ChEBI" id="CHEBI:57783"/>
        <dbReference type="ChEBI" id="CHEBI:58349"/>
        <dbReference type="EC" id="1.4.1.3"/>
    </reaction>
</comment>
<dbReference type="Pfam" id="PF00076">
    <property type="entry name" value="RRM_1"/>
    <property type="match status" value="1"/>
</dbReference>
<comment type="catalytic activity">
    <reaction evidence="11">
        <text>L-glutamate + NAD(+) + H2O = 2-oxoglutarate + NH4(+) + NADH + H(+)</text>
        <dbReference type="Rhea" id="RHEA:15133"/>
        <dbReference type="ChEBI" id="CHEBI:15377"/>
        <dbReference type="ChEBI" id="CHEBI:15378"/>
        <dbReference type="ChEBI" id="CHEBI:16810"/>
        <dbReference type="ChEBI" id="CHEBI:28938"/>
        <dbReference type="ChEBI" id="CHEBI:29985"/>
        <dbReference type="ChEBI" id="CHEBI:57540"/>
        <dbReference type="ChEBI" id="CHEBI:57945"/>
        <dbReference type="EC" id="1.4.1.3"/>
    </reaction>
</comment>
<keyword evidence="8" id="KW-0010">Activator</keyword>
<dbReference type="GO" id="GO:0006355">
    <property type="term" value="P:regulation of DNA-templated transcription"/>
    <property type="evidence" value="ECO:0007669"/>
    <property type="project" value="InterPro"/>
</dbReference>
<dbReference type="Gene3D" id="3.40.50.720">
    <property type="entry name" value="NAD(P)-binding Rossmann-like Domain"/>
    <property type="match status" value="1"/>
</dbReference>
<keyword evidence="13" id="KW-0694">RNA-binding</keyword>
<dbReference type="FunFam" id="3.40.50.10860:FF:000003">
    <property type="entry name" value="Glutamate dehydrogenase"/>
    <property type="match status" value="1"/>
</dbReference>
<dbReference type="InterPro" id="IPR006097">
    <property type="entry name" value="Glu/Leu/Phe/Val/Trp_DH_dimer"/>
</dbReference>
<dbReference type="InterPro" id="IPR012677">
    <property type="entry name" value="Nucleotide-bd_a/b_plait_sf"/>
</dbReference>
<feature type="compositionally biased region" description="Basic and acidic residues" evidence="15">
    <location>
        <begin position="1"/>
        <end position="17"/>
    </location>
</feature>
<evidence type="ECO:0000256" key="15">
    <source>
        <dbReference type="SAM" id="MobiDB-lite"/>
    </source>
</evidence>
<dbReference type="GO" id="GO:0006538">
    <property type="term" value="P:L-glutamate catabolic process"/>
    <property type="evidence" value="ECO:0007669"/>
    <property type="project" value="TreeGrafter"/>
</dbReference>
<accession>A0AAD6LPH0</accession>
<dbReference type="CDD" id="cd12306">
    <property type="entry name" value="RRM_II_PABPs"/>
    <property type="match status" value="1"/>
</dbReference>
<dbReference type="SUPFAM" id="SSF53223">
    <property type="entry name" value="Aminoacid dehydrogenase-like, N-terminal domain"/>
    <property type="match status" value="1"/>
</dbReference>
<comment type="subcellular location">
    <subcellularLocation>
        <location evidence="1">Nucleus</location>
    </subcellularLocation>
</comment>
<evidence type="ECO:0000256" key="4">
    <source>
        <dbReference type="ARBA" id="ARBA00012889"/>
    </source>
</evidence>
<evidence type="ECO:0000256" key="6">
    <source>
        <dbReference type="ARBA" id="ARBA00023015"/>
    </source>
</evidence>
<dbReference type="Gene3D" id="3.40.50.10860">
    <property type="entry name" value="Leucine Dehydrogenase, chain A, domain 1"/>
    <property type="match status" value="1"/>
</dbReference>
<evidence type="ECO:0000256" key="8">
    <source>
        <dbReference type="ARBA" id="ARBA00023159"/>
    </source>
</evidence>
<sequence length="794" mass="87087">MDQLHDHEEDEHEHEVYGGEIPDEGEMDADADMSSRAEEDEYQDPNSKDLEDMKRRLKEIEEEAGALREMQAKVEKEMGAVQDSPGASATQAEKEEVDSRSIYVGNVDYSCTPEEVQQHFQSCGTVNRVTILTDKFGQPKGFAYVEFIEVDAVQNAVLLNESELHGRQLKVSAKRTNVPGMKQYRGRRPSPYGFRSQRAFMPAAFYPAYAKTSMASFKEAENNPETPSSPKKIYKDPDDGRQRYPHCLYFLELLQNANFRNAMAHPGNKELAHRQQFFFWKNYRNNRLKHILPRPLPEPAAAPAAPAPPPPLPVQPVPPVPAATLGMLAASGAVPSPMPYGMPPGSAFGKSDIRSSGSERRKRNTGDGDSSKRKMAGSGNTAAMNALAATNRNFRHAARILGLDSKVEKSLLIPFREIKVECTIPKDDGTLASYIGFRVQHDNARGPMKGGIRYHPEVDPDEVNALAQLMTWKSAVADIPYGGAKGGIGCNPGDLSKSELERLTRVFTQKIHDLIGVHTDVPAPDMGTNAQTMAWILDEYSKFHGHSPAVVTGKPIDLGGSLGREAATGRGVVFATEALLAEHGKSIKGLTFAVQGFGNVGSWAAKIIQERGGKVIAVSDISGAVKNPNGIDIPELIRHKESTCSLKNFQGGDSMDANELLVHECDVLIPCALGGVLNRENAADVKAKFIIEAANHPTDPEADEILAKKGVVVLPDIYANSGGVTVSYFEWVQNIQGFMWDEEQVNKTLQNYMTRAFHNIKVMCQTHDCNLRMGAFTLGVNRVARATLLRGWEA</sequence>
<keyword evidence="5 14" id="KW-0560">Oxidoreductase</keyword>
<dbReference type="SMART" id="SM00839">
    <property type="entry name" value="ELFV_dehydrog"/>
    <property type="match status" value="1"/>
</dbReference>
<dbReference type="FunFam" id="3.40.50.720:FF:000212">
    <property type="entry name" value="Glutamate dehydrogenase"/>
    <property type="match status" value="1"/>
</dbReference>
<evidence type="ECO:0000256" key="5">
    <source>
        <dbReference type="ARBA" id="ARBA00023002"/>
    </source>
</evidence>
<dbReference type="Pfam" id="PF05669">
    <property type="entry name" value="Med31"/>
    <property type="match status" value="1"/>
</dbReference>
<evidence type="ECO:0000256" key="2">
    <source>
        <dbReference type="ARBA" id="ARBA00006378"/>
    </source>
</evidence>
<feature type="region of interest" description="Disordered" evidence="15">
    <location>
        <begin position="340"/>
        <end position="379"/>
    </location>
</feature>
<dbReference type="InterPro" id="IPR008831">
    <property type="entry name" value="Mediator_Med31"/>
</dbReference>
<dbReference type="CDD" id="cd01076">
    <property type="entry name" value="NAD_bind_1_Glu_DH"/>
    <property type="match status" value="1"/>
</dbReference>
<dbReference type="GO" id="GO:0003723">
    <property type="term" value="F:RNA binding"/>
    <property type="evidence" value="ECO:0007669"/>
    <property type="project" value="UniProtKB-UniRule"/>
</dbReference>
<dbReference type="Proteomes" id="UP001164929">
    <property type="component" value="Chromosome 15"/>
</dbReference>
<dbReference type="InterPro" id="IPR033922">
    <property type="entry name" value="NAD_bind_Glu_DH"/>
</dbReference>
<evidence type="ECO:0000256" key="12">
    <source>
        <dbReference type="ARBA" id="ARBA00048577"/>
    </source>
</evidence>
<evidence type="ECO:0000256" key="14">
    <source>
        <dbReference type="RuleBase" id="RU004417"/>
    </source>
</evidence>
<dbReference type="GO" id="GO:0005739">
    <property type="term" value="C:mitochondrion"/>
    <property type="evidence" value="ECO:0007669"/>
    <property type="project" value="TreeGrafter"/>
</dbReference>
<dbReference type="Pfam" id="PF02812">
    <property type="entry name" value="ELFV_dehydrog_N"/>
    <property type="match status" value="1"/>
</dbReference>
<dbReference type="Gene3D" id="3.30.70.330">
    <property type="match status" value="1"/>
</dbReference>